<feature type="compositionally biased region" description="Polar residues" evidence="1">
    <location>
        <begin position="1"/>
        <end position="10"/>
    </location>
</feature>
<evidence type="ECO:0000313" key="2">
    <source>
        <dbReference type="EMBL" id="CAG8613916.1"/>
    </source>
</evidence>
<accession>A0A9N9CSF4</accession>
<comment type="caution">
    <text evidence="2">The sequence shown here is derived from an EMBL/GenBank/DDBJ whole genome shotgun (WGS) entry which is preliminary data.</text>
</comment>
<evidence type="ECO:0000256" key="1">
    <source>
        <dbReference type="SAM" id="MobiDB-lite"/>
    </source>
</evidence>
<reference evidence="2" key="1">
    <citation type="submission" date="2021-06" db="EMBL/GenBank/DDBJ databases">
        <authorList>
            <person name="Kallberg Y."/>
            <person name="Tangrot J."/>
            <person name="Rosling A."/>
        </authorList>
    </citation>
    <scope>NUCLEOTIDE SEQUENCE</scope>
    <source>
        <strain evidence="2">87-6 pot B 2015</strain>
    </source>
</reference>
<name>A0A9N9CSF4_FUNMO</name>
<evidence type="ECO:0000313" key="3">
    <source>
        <dbReference type="Proteomes" id="UP000789375"/>
    </source>
</evidence>
<gene>
    <name evidence="2" type="ORF">FMOSSE_LOCUS9615</name>
</gene>
<organism evidence="2 3">
    <name type="scientific">Funneliformis mosseae</name>
    <name type="common">Endomycorrhizal fungus</name>
    <name type="synonym">Glomus mosseae</name>
    <dbReference type="NCBI Taxonomy" id="27381"/>
    <lineage>
        <taxon>Eukaryota</taxon>
        <taxon>Fungi</taxon>
        <taxon>Fungi incertae sedis</taxon>
        <taxon>Mucoromycota</taxon>
        <taxon>Glomeromycotina</taxon>
        <taxon>Glomeromycetes</taxon>
        <taxon>Glomerales</taxon>
        <taxon>Glomeraceae</taxon>
        <taxon>Funneliformis</taxon>
    </lineage>
</organism>
<dbReference type="EMBL" id="CAJVPP010002866">
    <property type="protein sequence ID" value="CAG8613916.1"/>
    <property type="molecule type" value="Genomic_DNA"/>
</dbReference>
<sequence>MISTYENAQESLPIPPEEEKPQVLDSDIQPCSSSTSEVSENVNLGCPNSEPLSPEAGHVSEISETAHPEKILPEVNTPQITPAKADDNDLTDLKEEDSVVRDIHNPALVDASLIKTGVDNYLISLYSFSHNQRWEFHSVDDKTKLEELTVYSYDTRLKEKRNARSIKDVNEEPDFIPEEDHNDKESVDAIEKYILPNIDSDTLTSRKFDVDQLKEISDDQVKTFLTDVHAILKNLGSDEGMDESMTDMLLNNLLVQIIGLHKHPLKVSIQPRCRLYIADEPYVTAHPEFVVTRKDVSMVVVEDKHLRNTCLTNPKGFGEAQLAFEILACGSENMRQTSRKTGLIPDQTIFGIRAISTYFTFYKTVISKEYWNELDFGLPQTESVVIERWPEGERSEDGLDIAEPNGRREVLDALARIRQFLLQ</sequence>
<feature type="region of interest" description="Disordered" evidence="1">
    <location>
        <begin position="1"/>
        <end position="91"/>
    </location>
</feature>
<keyword evidence="3" id="KW-1185">Reference proteome</keyword>
<dbReference type="Proteomes" id="UP000789375">
    <property type="component" value="Unassembled WGS sequence"/>
</dbReference>
<dbReference type="AlphaFoldDB" id="A0A9N9CSF4"/>
<proteinExistence type="predicted"/>
<feature type="compositionally biased region" description="Low complexity" evidence="1">
    <location>
        <begin position="32"/>
        <end position="43"/>
    </location>
</feature>
<protein>
    <submittedName>
        <fullName evidence="2">15730_t:CDS:1</fullName>
    </submittedName>
</protein>